<dbReference type="InterPro" id="IPR001387">
    <property type="entry name" value="Cro/C1-type_HTH"/>
</dbReference>
<accession>A0A285PGS6</accession>
<dbReference type="AlphaFoldDB" id="A0A285PGS6"/>
<dbReference type="PANTHER" id="PTHR43236">
    <property type="entry name" value="ANTITOXIN HIGA1"/>
    <property type="match status" value="1"/>
</dbReference>
<dbReference type="OrthoDB" id="9797172at2"/>
<dbReference type="InterPro" id="IPR010982">
    <property type="entry name" value="Lambda_DNA-bd_dom_sf"/>
</dbReference>
<dbReference type="GO" id="GO:0003677">
    <property type="term" value="F:DNA binding"/>
    <property type="evidence" value="ECO:0007669"/>
    <property type="project" value="InterPro"/>
</dbReference>
<organism evidence="2 3">
    <name type="scientific">Cohaesibacter gelatinilyticus</name>
    <dbReference type="NCBI Taxonomy" id="372072"/>
    <lineage>
        <taxon>Bacteria</taxon>
        <taxon>Pseudomonadati</taxon>
        <taxon>Pseudomonadota</taxon>
        <taxon>Alphaproteobacteria</taxon>
        <taxon>Hyphomicrobiales</taxon>
        <taxon>Cohaesibacteraceae</taxon>
    </lineage>
</organism>
<name>A0A285PGS6_9HYPH</name>
<gene>
    <name evidence="2" type="ORF">SAMN06265368_4039</name>
</gene>
<protein>
    <submittedName>
        <fullName evidence="2">Helix-turn-helix domain-containing protein</fullName>
    </submittedName>
</protein>
<dbReference type="RefSeq" id="WP_097155301.1">
    <property type="nucleotide sequence ID" value="NZ_OBEL01000006.1"/>
</dbReference>
<dbReference type="PROSITE" id="PS50943">
    <property type="entry name" value="HTH_CROC1"/>
    <property type="match status" value="1"/>
</dbReference>
<evidence type="ECO:0000313" key="3">
    <source>
        <dbReference type="Proteomes" id="UP000219439"/>
    </source>
</evidence>
<feature type="domain" description="HTH cro/C1-type" evidence="1">
    <location>
        <begin position="21"/>
        <end position="75"/>
    </location>
</feature>
<reference evidence="2 3" key="1">
    <citation type="submission" date="2017-09" db="EMBL/GenBank/DDBJ databases">
        <authorList>
            <person name="Ehlers B."/>
            <person name="Leendertz F.H."/>
        </authorList>
    </citation>
    <scope>NUCLEOTIDE SEQUENCE [LARGE SCALE GENOMIC DNA]</scope>
    <source>
        <strain evidence="2 3">DSM 18289</strain>
    </source>
</reference>
<dbReference type="CDD" id="cd00093">
    <property type="entry name" value="HTH_XRE"/>
    <property type="match status" value="1"/>
</dbReference>
<dbReference type="InterPro" id="IPR052345">
    <property type="entry name" value="Rad_response_metalloprotease"/>
</dbReference>
<dbReference type="EMBL" id="OBEL01000006">
    <property type="protein sequence ID" value="SNZ20925.1"/>
    <property type="molecule type" value="Genomic_DNA"/>
</dbReference>
<dbReference type="SMART" id="SM00530">
    <property type="entry name" value="HTH_XRE"/>
    <property type="match status" value="1"/>
</dbReference>
<keyword evidence="3" id="KW-1185">Reference proteome</keyword>
<dbReference type="Pfam" id="PF01381">
    <property type="entry name" value="HTH_3"/>
    <property type="match status" value="1"/>
</dbReference>
<dbReference type="Gene3D" id="1.10.260.40">
    <property type="entry name" value="lambda repressor-like DNA-binding domains"/>
    <property type="match status" value="1"/>
</dbReference>
<proteinExistence type="predicted"/>
<evidence type="ECO:0000313" key="2">
    <source>
        <dbReference type="EMBL" id="SNZ20925.1"/>
    </source>
</evidence>
<dbReference type="PANTHER" id="PTHR43236:SF2">
    <property type="entry name" value="BLL0069 PROTEIN"/>
    <property type="match status" value="1"/>
</dbReference>
<dbReference type="Proteomes" id="UP000219439">
    <property type="component" value="Unassembled WGS sequence"/>
</dbReference>
<evidence type="ECO:0000259" key="1">
    <source>
        <dbReference type="PROSITE" id="PS50943"/>
    </source>
</evidence>
<dbReference type="SUPFAM" id="SSF47413">
    <property type="entry name" value="lambda repressor-like DNA-binding domains"/>
    <property type="match status" value="1"/>
</dbReference>
<sequence>MLKKYNSENPNPNDIKLGARLKLARSLAGMSQEKLGSELKITFQQIQKYEKGTNRISASRLIDCARILNQPITFFYEIEEEAKSEQSQSWLDVVQSDHGLRVMKILGNASEAQKDKILRTARIIAEPG</sequence>